<dbReference type="KEGG" id="mana:MAMMFC1_03140"/>
<keyword evidence="1" id="KW-0812">Transmembrane</keyword>
<accession>A0A348AMZ9</accession>
<keyword evidence="1" id="KW-0472">Membrane</keyword>
<keyword evidence="3" id="KW-1185">Reference proteome</keyword>
<name>A0A348AMZ9_9FIRM</name>
<feature type="transmembrane region" description="Helical" evidence="1">
    <location>
        <begin position="18"/>
        <end position="37"/>
    </location>
</feature>
<organism evidence="2 3">
    <name type="scientific">Methylomusa anaerophila</name>
    <dbReference type="NCBI Taxonomy" id="1930071"/>
    <lineage>
        <taxon>Bacteria</taxon>
        <taxon>Bacillati</taxon>
        <taxon>Bacillota</taxon>
        <taxon>Negativicutes</taxon>
        <taxon>Selenomonadales</taxon>
        <taxon>Sporomusaceae</taxon>
        <taxon>Methylomusa</taxon>
    </lineage>
</organism>
<gene>
    <name evidence="2" type="ORF">MAMMFC1_03140</name>
</gene>
<evidence type="ECO:0000313" key="3">
    <source>
        <dbReference type="Proteomes" id="UP000276437"/>
    </source>
</evidence>
<sequence>MSFIFDYYNEHGEMPSPAYFLVLLAIMVILLVGITIYNHRQDKK</sequence>
<reference evidence="2 3" key="1">
    <citation type="journal article" date="2018" name="Int. J. Syst. Evol. Microbiol.">
        <title>Methylomusa anaerophila gen. nov., sp. nov., an anaerobic methanol-utilizing bacterium isolated from a microbial fuel cell.</title>
        <authorList>
            <person name="Amano N."/>
            <person name="Yamamuro A."/>
            <person name="Miyahara M."/>
            <person name="Kouzuma A."/>
            <person name="Abe T."/>
            <person name="Watanabe K."/>
        </authorList>
    </citation>
    <scope>NUCLEOTIDE SEQUENCE [LARGE SCALE GENOMIC DNA]</scope>
    <source>
        <strain evidence="2 3">MMFC1</strain>
    </source>
</reference>
<dbReference type="Proteomes" id="UP000276437">
    <property type="component" value="Chromosome"/>
</dbReference>
<dbReference type="AlphaFoldDB" id="A0A348AMZ9"/>
<keyword evidence="1" id="KW-1133">Transmembrane helix</keyword>
<protein>
    <submittedName>
        <fullName evidence="2">Uncharacterized protein</fullName>
    </submittedName>
</protein>
<evidence type="ECO:0000256" key="1">
    <source>
        <dbReference type="SAM" id="Phobius"/>
    </source>
</evidence>
<evidence type="ECO:0000313" key="2">
    <source>
        <dbReference type="EMBL" id="BBB92447.1"/>
    </source>
</evidence>
<dbReference type="EMBL" id="AP018449">
    <property type="protein sequence ID" value="BBB92447.1"/>
    <property type="molecule type" value="Genomic_DNA"/>
</dbReference>
<proteinExistence type="predicted"/>